<name>A0ABQ0MCF9_MYCCL</name>
<dbReference type="PANTHER" id="PTHR21661">
    <property type="entry name" value="EPOXIDE HYDROLASE 1-RELATED"/>
    <property type="match status" value="1"/>
</dbReference>
<keyword evidence="3" id="KW-0378">Hydrolase</keyword>
<evidence type="ECO:0000256" key="3">
    <source>
        <dbReference type="ARBA" id="ARBA00022801"/>
    </source>
</evidence>
<dbReference type="Gene3D" id="3.40.50.1820">
    <property type="entry name" value="alpha/beta hydrolase"/>
    <property type="match status" value="1"/>
</dbReference>
<dbReference type="PANTHER" id="PTHR21661:SF35">
    <property type="entry name" value="EPOXIDE HYDROLASE"/>
    <property type="match status" value="1"/>
</dbReference>
<evidence type="ECO:0000256" key="1">
    <source>
        <dbReference type="ARBA" id="ARBA00010088"/>
    </source>
</evidence>
<proteinExistence type="inferred from homology"/>
<keyword evidence="2" id="KW-0058">Aromatic hydrocarbons catabolism</keyword>
<gene>
    <name evidence="5" type="ORF">MCHLO_17088</name>
</gene>
<evidence type="ECO:0000256" key="2">
    <source>
        <dbReference type="ARBA" id="ARBA00022797"/>
    </source>
</evidence>
<reference evidence="5" key="1">
    <citation type="submission" date="2014-09" db="EMBL/GenBank/DDBJ databases">
        <title>Genome sequence of the luminous mushroom Mycena chlorophos for searching fungal bioluminescence genes.</title>
        <authorList>
            <person name="Tanaka Y."/>
            <person name="Kasuga D."/>
            <person name="Oba Y."/>
            <person name="Hase S."/>
            <person name="Sato K."/>
            <person name="Oba Y."/>
            <person name="Sakakibara Y."/>
        </authorList>
    </citation>
    <scope>NUCLEOTIDE SEQUENCE</scope>
</reference>
<dbReference type="InterPro" id="IPR016292">
    <property type="entry name" value="Epoxide_hydrolase"/>
</dbReference>
<feature type="domain" description="Epoxide hydrolase N-terminal" evidence="4">
    <location>
        <begin position="12"/>
        <end position="123"/>
    </location>
</feature>
<dbReference type="Pfam" id="PF06441">
    <property type="entry name" value="EHN"/>
    <property type="match status" value="1"/>
</dbReference>
<protein>
    <recommendedName>
        <fullName evidence="4">Epoxide hydrolase N-terminal domain-containing protein</fullName>
    </recommendedName>
</protein>
<evidence type="ECO:0000313" key="5">
    <source>
        <dbReference type="EMBL" id="GAT61018.1"/>
    </source>
</evidence>
<dbReference type="InterPro" id="IPR000639">
    <property type="entry name" value="Epox_hydrolase-like"/>
</dbReference>
<keyword evidence="6" id="KW-1185">Reference proteome</keyword>
<organism evidence="5 6">
    <name type="scientific">Mycena chlorophos</name>
    <name type="common">Agaric fungus</name>
    <name type="synonym">Agaricus chlorophos</name>
    <dbReference type="NCBI Taxonomy" id="658473"/>
    <lineage>
        <taxon>Eukaryota</taxon>
        <taxon>Fungi</taxon>
        <taxon>Dikarya</taxon>
        <taxon>Basidiomycota</taxon>
        <taxon>Agaricomycotina</taxon>
        <taxon>Agaricomycetes</taxon>
        <taxon>Agaricomycetidae</taxon>
        <taxon>Agaricales</taxon>
        <taxon>Marasmiineae</taxon>
        <taxon>Mycenaceae</taxon>
        <taxon>Mycena</taxon>
    </lineage>
</organism>
<dbReference type="PIRSF" id="PIRSF001112">
    <property type="entry name" value="Epoxide_hydrolase"/>
    <property type="match status" value="1"/>
</dbReference>
<accession>A0ABQ0MCF9</accession>
<sequence length="417" mass="46786">MTSDSEPWGSESPFTISIPDSELSNLQARLALTRLPDELEDVSGNELGAPLADIQRLVSRWKDGFDWRKEEATLNAELPQFARDVEINGFGKLSVHYVHQRSEREDSIPLLFVHGWPGNFLEVRKILPLLVSAPPEHPTFHVVAFSLPGFGFSEAPKKKGFKLDQYAEMGHKLMLALGYEQYVTQGGDLGFSITRRIAQRYAPAHSKAWHTNFPIAHHPPFLASPLAYLRAKVTPYSDFEKATLARRIWFVSKGWGYHTLQSTKPQTIGYSLTDSPVGLLSWVYEKLVDWTDGYKWEDDEVLTWISLMYFSSAGPAASLRIYNEIATEKPGWGLIQPPANAPTQIPFGMSLFPKELSLTAKTWMRPLGNTVFESEHTKGGHFAAHEVPELLVDDLRRMFGKGGPAYGVVPGKNGYNK</sequence>
<evidence type="ECO:0000259" key="4">
    <source>
        <dbReference type="Pfam" id="PF06441"/>
    </source>
</evidence>
<dbReference type="Proteomes" id="UP000815677">
    <property type="component" value="Unassembled WGS sequence"/>
</dbReference>
<evidence type="ECO:0000313" key="6">
    <source>
        <dbReference type="Proteomes" id="UP000815677"/>
    </source>
</evidence>
<dbReference type="EMBL" id="DF849972">
    <property type="protein sequence ID" value="GAT61018.1"/>
    <property type="molecule type" value="Genomic_DNA"/>
</dbReference>
<comment type="similarity">
    <text evidence="1">Belongs to the peptidase S33 family.</text>
</comment>
<dbReference type="InterPro" id="IPR029058">
    <property type="entry name" value="AB_hydrolase_fold"/>
</dbReference>
<dbReference type="PRINTS" id="PR00412">
    <property type="entry name" value="EPOXHYDRLASE"/>
</dbReference>
<dbReference type="InterPro" id="IPR010497">
    <property type="entry name" value="Epoxide_hydro_N"/>
</dbReference>
<dbReference type="SUPFAM" id="SSF53474">
    <property type="entry name" value="alpha/beta-Hydrolases"/>
    <property type="match status" value="1"/>
</dbReference>